<feature type="domain" description="Isochorismatase-like" evidence="2">
    <location>
        <begin position="252"/>
        <end position="322"/>
    </location>
</feature>
<dbReference type="SUPFAM" id="SSF52499">
    <property type="entry name" value="Isochorismatase-like hydrolases"/>
    <property type="match status" value="1"/>
</dbReference>
<evidence type="ECO:0000256" key="1">
    <source>
        <dbReference type="SAM" id="SignalP"/>
    </source>
</evidence>
<dbReference type="Pfam" id="PF00857">
    <property type="entry name" value="Isochorismatase"/>
    <property type="match status" value="1"/>
</dbReference>
<sequence precursor="true">MTSHRSIYFCLLLLTLVSPSFAEEKSSDVRTYQNKLTLLENPEPLLNDYPEFIAPVKELNRYQAPLLVNDPGADLSVRAWRFSYNARGIIEVPNNIRLDQTAVIMVHPWGIDDGQGWTTPEPAGVADFCTPEKNHLAARHTREVINPFLKRMRGKAGFIMYSIIGDVDPLRKKMYRTFDENPTKEEREVARAAVLKKLAEFKYEGELIPQEITLSSETPVIDYFKQFPGIDSGPRYNGAGFWELPVPVTSDVTVEHDDVLIFDREGYKPLKEFLKANGIRHILLTGYATDMCFCKTTAGYENLSRDFNVFLVGDASLATFPANDTPRHATNAHISYAALNQLVTQVSWIKEIDSGVEPKVSQK</sequence>
<keyword evidence="4" id="KW-1185">Reference proteome</keyword>
<dbReference type="KEGG" id="plon:Pla110_19210"/>
<dbReference type="InterPro" id="IPR000868">
    <property type="entry name" value="Isochorismatase-like_dom"/>
</dbReference>
<feature type="chain" id="PRO_5021849465" evidence="1">
    <location>
        <begin position="23"/>
        <end position="363"/>
    </location>
</feature>
<gene>
    <name evidence="3" type="ORF">Pla110_19210</name>
</gene>
<dbReference type="InterPro" id="IPR036380">
    <property type="entry name" value="Isochorismatase-like_sf"/>
</dbReference>
<accession>A0A518CLV2</accession>
<organism evidence="3 4">
    <name type="scientific">Polystyrenella longa</name>
    <dbReference type="NCBI Taxonomy" id="2528007"/>
    <lineage>
        <taxon>Bacteria</taxon>
        <taxon>Pseudomonadati</taxon>
        <taxon>Planctomycetota</taxon>
        <taxon>Planctomycetia</taxon>
        <taxon>Planctomycetales</taxon>
        <taxon>Planctomycetaceae</taxon>
        <taxon>Polystyrenella</taxon>
    </lineage>
</organism>
<dbReference type="Proteomes" id="UP000317178">
    <property type="component" value="Chromosome"/>
</dbReference>
<feature type="signal peptide" evidence="1">
    <location>
        <begin position="1"/>
        <end position="22"/>
    </location>
</feature>
<dbReference type="EMBL" id="CP036281">
    <property type="protein sequence ID" value="QDU80197.1"/>
    <property type="molecule type" value="Genomic_DNA"/>
</dbReference>
<dbReference type="AlphaFoldDB" id="A0A518CLV2"/>
<dbReference type="OrthoDB" id="248528at2"/>
<protein>
    <submittedName>
        <fullName evidence="3">Isochorismatase family protein</fullName>
    </submittedName>
</protein>
<evidence type="ECO:0000313" key="3">
    <source>
        <dbReference type="EMBL" id="QDU80197.1"/>
    </source>
</evidence>
<dbReference type="Gene3D" id="3.40.50.850">
    <property type="entry name" value="Isochorismatase-like"/>
    <property type="match status" value="1"/>
</dbReference>
<name>A0A518CLV2_9PLAN</name>
<evidence type="ECO:0000313" key="4">
    <source>
        <dbReference type="Proteomes" id="UP000317178"/>
    </source>
</evidence>
<reference evidence="3 4" key="1">
    <citation type="submission" date="2019-02" db="EMBL/GenBank/DDBJ databases">
        <title>Deep-cultivation of Planctomycetes and their phenomic and genomic characterization uncovers novel biology.</title>
        <authorList>
            <person name="Wiegand S."/>
            <person name="Jogler M."/>
            <person name="Boedeker C."/>
            <person name="Pinto D."/>
            <person name="Vollmers J."/>
            <person name="Rivas-Marin E."/>
            <person name="Kohn T."/>
            <person name="Peeters S.H."/>
            <person name="Heuer A."/>
            <person name="Rast P."/>
            <person name="Oberbeckmann S."/>
            <person name="Bunk B."/>
            <person name="Jeske O."/>
            <person name="Meyerdierks A."/>
            <person name="Storesund J.E."/>
            <person name="Kallscheuer N."/>
            <person name="Luecker S."/>
            <person name="Lage O.M."/>
            <person name="Pohl T."/>
            <person name="Merkel B.J."/>
            <person name="Hornburger P."/>
            <person name="Mueller R.-W."/>
            <person name="Bruemmer F."/>
            <person name="Labrenz M."/>
            <person name="Spormann A.M."/>
            <person name="Op den Camp H."/>
            <person name="Overmann J."/>
            <person name="Amann R."/>
            <person name="Jetten M.S.M."/>
            <person name="Mascher T."/>
            <person name="Medema M.H."/>
            <person name="Devos D.P."/>
            <person name="Kaster A.-K."/>
            <person name="Ovreas L."/>
            <person name="Rohde M."/>
            <person name="Galperin M.Y."/>
            <person name="Jogler C."/>
        </authorList>
    </citation>
    <scope>NUCLEOTIDE SEQUENCE [LARGE SCALE GENOMIC DNA]</scope>
    <source>
        <strain evidence="3 4">Pla110</strain>
    </source>
</reference>
<evidence type="ECO:0000259" key="2">
    <source>
        <dbReference type="Pfam" id="PF00857"/>
    </source>
</evidence>
<keyword evidence="1" id="KW-0732">Signal</keyword>
<dbReference type="RefSeq" id="WP_144995393.1">
    <property type="nucleotide sequence ID" value="NZ_CP036281.1"/>
</dbReference>
<proteinExistence type="predicted"/>